<dbReference type="EMBL" id="CM002925">
    <property type="protein sequence ID" value="KGN53208.1"/>
    <property type="molecule type" value="Genomic_DNA"/>
</dbReference>
<proteinExistence type="inferred from homology"/>
<dbReference type="GO" id="GO:0140825">
    <property type="term" value="F:lactoperoxidase activity"/>
    <property type="evidence" value="ECO:0007669"/>
    <property type="project" value="UniProtKB-EC"/>
</dbReference>
<evidence type="ECO:0000259" key="19">
    <source>
        <dbReference type="PROSITE" id="PS50873"/>
    </source>
</evidence>
<evidence type="ECO:0000256" key="12">
    <source>
        <dbReference type="ARBA" id="ARBA00023180"/>
    </source>
</evidence>
<dbReference type="CDD" id="cd00693">
    <property type="entry name" value="secretory_peroxidase"/>
    <property type="match status" value="1"/>
</dbReference>
<dbReference type="PROSITE" id="PS00435">
    <property type="entry name" value="PEROXIDASE_1"/>
    <property type="match status" value="1"/>
</dbReference>
<comment type="subcellular location">
    <subcellularLocation>
        <location evidence="18">Secreted</location>
    </subcellularLocation>
</comment>
<dbReference type="Proteomes" id="UP000029981">
    <property type="component" value="Chromosome 4"/>
</dbReference>
<dbReference type="InterPro" id="IPR000823">
    <property type="entry name" value="Peroxidase_pln"/>
</dbReference>
<feature type="domain" description="Plant heme peroxidase family profile" evidence="19">
    <location>
        <begin position="33"/>
        <end position="330"/>
    </location>
</feature>
<keyword evidence="18" id="KW-0376">Hydrogen peroxide</keyword>
<organism evidence="20 21">
    <name type="scientific">Cucumis sativus</name>
    <name type="common">Cucumber</name>
    <dbReference type="NCBI Taxonomy" id="3659"/>
    <lineage>
        <taxon>Eukaryota</taxon>
        <taxon>Viridiplantae</taxon>
        <taxon>Streptophyta</taxon>
        <taxon>Embryophyta</taxon>
        <taxon>Tracheophyta</taxon>
        <taxon>Spermatophyta</taxon>
        <taxon>Magnoliopsida</taxon>
        <taxon>eudicotyledons</taxon>
        <taxon>Gunneridae</taxon>
        <taxon>Pentapetalae</taxon>
        <taxon>rosids</taxon>
        <taxon>fabids</taxon>
        <taxon>Cucurbitales</taxon>
        <taxon>Cucurbitaceae</taxon>
        <taxon>Benincaseae</taxon>
        <taxon>Cucumis</taxon>
    </lineage>
</organism>
<dbReference type="FunFam" id="1.10.520.10:FF:000009">
    <property type="entry name" value="Peroxidase"/>
    <property type="match status" value="1"/>
</dbReference>
<dbReference type="Gene3D" id="1.10.420.10">
    <property type="entry name" value="Peroxidase, domain 2"/>
    <property type="match status" value="1"/>
</dbReference>
<dbReference type="InterPro" id="IPR033905">
    <property type="entry name" value="Secretory_peroxidase"/>
</dbReference>
<evidence type="ECO:0000256" key="6">
    <source>
        <dbReference type="ARBA" id="ARBA00022617"/>
    </source>
</evidence>
<feature type="binding site" evidence="15">
    <location>
        <position position="255"/>
    </location>
    <ligand>
        <name>Ca(2+)</name>
        <dbReference type="ChEBI" id="CHEBI:29108"/>
        <label>2</label>
    </ligand>
</feature>
<comment type="cofactor">
    <cofactor evidence="15 18">
        <name>heme b</name>
        <dbReference type="ChEBI" id="CHEBI:60344"/>
    </cofactor>
    <text evidence="15 18">Binds 1 heme b (iron(II)-protoporphyrin IX) group per subunit.</text>
</comment>
<comment type="similarity">
    <text evidence="18">Belongs to the peroxidase family. Classical plant (class III) peroxidase subfamily.</text>
</comment>
<dbReference type="GO" id="GO:0042744">
    <property type="term" value="P:hydrogen peroxide catabolic process"/>
    <property type="evidence" value="ECO:0007669"/>
    <property type="project" value="UniProtKB-KW"/>
</dbReference>
<feature type="binding site" evidence="15">
    <location>
        <position position="82"/>
    </location>
    <ligand>
        <name>Ca(2+)</name>
        <dbReference type="ChEBI" id="CHEBI:29108"/>
        <label>1</label>
    </ligand>
</feature>
<feature type="binding site" evidence="15">
    <location>
        <position position="78"/>
    </location>
    <ligand>
        <name>Ca(2+)</name>
        <dbReference type="ChEBI" id="CHEBI:29108"/>
        <label>1</label>
    </ligand>
</feature>
<keyword evidence="6 18" id="KW-0349">Heme</keyword>
<dbReference type="GO" id="GO:0005576">
    <property type="term" value="C:extracellular region"/>
    <property type="evidence" value="ECO:0007669"/>
    <property type="project" value="UniProtKB-SubCell"/>
</dbReference>
<evidence type="ECO:0000256" key="5">
    <source>
        <dbReference type="ARBA" id="ARBA00022559"/>
    </source>
</evidence>
<keyword evidence="11 17" id="KW-1015">Disulfide bond</keyword>
<dbReference type="SUPFAM" id="SSF48113">
    <property type="entry name" value="Heme-dependent peroxidases"/>
    <property type="match status" value="1"/>
</dbReference>
<dbReference type="GO" id="GO:0020037">
    <property type="term" value="F:heme binding"/>
    <property type="evidence" value="ECO:0007669"/>
    <property type="project" value="UniProtKB-UniRule"/>
</dbReference>
<feature type="disulfide bond" evidence="17">
    <location>
        <begin position="76"/>
        <end position="81"/>
    </location>
</feature>
<accession>A0A0A0KUI1</accession>
<feature type="binding site" evidence="15">
    <location>
        <position position="75"/>
    </location>
    <ligand>
        <name>Ca(2+)</name>
        <dbReference type="ChEBI" id="CHEBI:29108"/>
        <label>1</label>
    </ligand>
</feature>
<evidence type="ECO:0000256" key="7">
    <source>
        <dbReference type="ARBA" id="ARBA00022723"/>
    </source>
</evidence>
<evidence type="ECO:0000256" key="10">
    <source>
        <dbReference type="ARBA" id="ARBA00023004"/>
    </source>
</evidence>
<dbReference type="OrthoDB" id="2113341at2759"/>
<dbReference type="GO" id="GO:0004601">
    <property type="term" value="F:peroxidase activity"/>
    <property type="evidence" value="ECO:0000318"/>
    <property type="project" value="GO_Central"/>
</dbReference>
<comment type="catalytic activity">
    <reaction evidence="1 18">
        <text>2 a phenolic donor + H2O2 = 2 a phenolic radical donor + 2 H2O</text>
        <dbReference type="Rhea" id="RHEA:56136"/>
        <dbReference type="ChEBI" id="CHEBI:15377"/>
        <dbReference type="ChEBI" id="CHEBI:16240"/>
        <dbReference type="ChEBI" id="CHEBI:139520"/>
        <dbReference type="ChEBI" id="CHEBI:139521"/>
        <dbReference type="EC" id="1.11.1.7"/>
    </reaction>
</comment>
<dbReference type="PANTHER" id="PTHR31388">
    <property type="entry name" value="PEROXIDASE 72-RELATED"/>
    <property type="match status" value="1"/>
</dbReference>
<keyword evidence="12" id="KW-0325">Glycoprotein</keyword>
<dbReference type="InterPro" id="IPR010255">
    <property type="entry name" value="Haem_peroxidase_sf"/>
</dbReference>
<evidence type="ECO:0000256" key="14">
    <source>
        <dbReference type="PIRSR" id="PIRSR600823-2"/>
    </source>
</evidence>
<evidence type="ECO:0000256" key="18">
    <source>
        <dbReference type="RuleBase" id="RU362060"/>
    </source>
</evidence>
<keyword evidence="21" id="KW-1185">Reference proteome</keyword>
<evidence type="ECO:0000313" key="21">
    <source>
        <dbReference type="Proteomes" id="UP000029981"/>
    </source>
</evidence>
<evidence type="ECO:0000256" key="9">
    <source>
        <dbReference type="ARBA" id="ARBA00023002"/>
    </source>
</evidence>
<keyword evidence="5 18" id="KW-0575">Peroxidase</keyword>
<dbReference type="InterPro" id="IPR002016">
    <property type="entry name" value="Haem_peroxidase"/>
</dbReference>
<keyword evidence="7 15" id="KW-0479">Metal-binding</keyword>
<feature type="binding site" evidence="15">
    <location>
        <position position="96"/>
    </location>
    <ligand>
        <name>Ca(2+)</name>
        <dbReference type="ChEBI" id="CHEBI:29108"/>
        <label>1</label>
    </ligand>
</feature>
<dbReference type="Gene3D" id="1.10.520.10">
    <property type="match status" value="1"/>
</dbReference>
<keyword evidence="18" id="KW-0964">Secreted</keyword>
<gene>
    <name evidence="20" type="ORF">Csa_4G026850</name>
</gene>
<feature type="signal peptide" evidence="18">
    <location>
        <begin position="1"/>
        <end position="31"/>
    </location>
</feature>
<dbReference type="PRINTS" id="PR00461">
    <property type="entry name" value="PLPEROXIDASE"/>
</dbReference>
<sequence>MNSIPNAQPMANTFFPLFLFFLLFHFPSLSPAKLQLNFYSNSCPQAEAIVRSVMHKAFIREPRSVASVMRFQFHDCFVNGCDASMLLDDTPTMLGEKLSLANINSLRSYEVVDEVKETLEKVCPGIVSCADIIIMASRDAVFLTGGPDWPVELGRLDSLTASQEDSDQIMPSPRANATSLIDLFSKYNLSVKDLVALSGSHSIGKGRCFSIMFRLYNQSGTGRPDPAIEPRFREELFKRCPHGVDENVTLNLDSTPYVFDNQYFKDLVGGRGLLNSDETLYTFGETRKYVRFFSKNQSAFFDAFVEGMSKMGDLQSGRPGEVRRNCRVVNGQSVII</sequence>
<feature type="disulfide bond" evidence="17">
    <location>
        <begin position="129"/>
        <end position="326"/>
    </location>
</feature>
<evidence type="ECO:0000256" key="13">
    <source>
        <dbReference type="PIRSR" id="PIRSR600823-1"/>
    </source>
</evidence>
<dbReference type="InterPro" id="IPR019793">
    <property type="entry name" value="Peroxidases_heam-ligand_BS"/>
</dbReference>
<feature type="binding site" description="axial binding residue" evidence="15">
    <location>
        <position position="201"/>
    </location>
    <ligand>
        <name>heme b</name>
        <dbReference type="ChEBI" id="CHEBI:60344"/>
    </ligand>
    <ligandPart>
        <name>Fe</name>
        <dbReference type="ChEBI" id="CHEBI:18248"/>
    </ligandPart>
</feature>
<comment type="function">
    <text evidence="2">Removal of H(2)O(2), oxidation of toxic reductants, biosynthesis and degradation of lignin, suberization, auxin catabolism, response to environmental stresses such as wounding, pathogen attack and oxidative stress. These functions might be dependent on each isozyme/isoform in each plant tissue.</text>
</comment>
<evidence type="ECO:0000313" key="20">
    <source>
        <dbReference type="EMBL" id="KGN53208.1"/>
    </source>
</evidence>
<evidence type="ECO:0000256" key="15">
    <source>
        <dbReference type="PIRSR" id="PIRSR600823-3"/>
    </source>
</evidence>
<dbReference type="GO" id="GO:0009505">
    <property type="term" value="C:plant-type cell wall"/>
    <property type="evidence" value="ECO:0000318"/>
    <property type="project" value="GO_Central"/>
</dbReference>
<dbReference type="STRING" id="3659.A0A0A0KUI1"/>
<reference evidence="20 21" key="3">
    <citation type="journal article" date="2010" name="BMC Genomics">
        <title>Transcriptome sequencing and comparative analysis of cucumber flowers with different sex types.</title>
        <authorList>
            <person name="Guo S."/>
            <person name="Zheng Y."/>
            <person name="Joung J.G."/>
            <person name="Liu S."/>
            <person name="Zhang Z."/>
            <person name="Crasta O.R."/>
            <person name="Sobral B.W."/>
            <person name="Xu Y."/>
            <person name="Huang S."/>
            <person name="Fei Z."/>
        </authorList>
    </citation>
    <scope>NUCLEOTIDE SEQUENCE [LARGE SCALE GENOMIC DNA]</scope>
    <source>
        <strain evidence="21">cv. 9930</strain>
    </source>
</reference>
<dbReference type="FunFam" id="1.10.420.10:FF:000001">
    <property type="entry name" value="Peroxidase"/>
    <property type="match status" value="1"/>
</dbReference>
<dbReference type="OMA" id="TFPQTRK"/>
<dbReference type="eggNOG" id="ENOG502QRJD">
    <property type="taxonomic scope" value="Eukaryota"/>
</dbReference>
<dbReference type="PANTHER" id="PTHR31388:SF2">
    <property type="entry name" value="PEROXIDASE 17"/>
    <property type="match status" value="1"/>
</dbReference>
<dbReference type="PROSITE" id="PS50873">
    <property type="entry name" value="PEROXIDASE_4"/>
    <property type="match status" value="1"/>
</dbReference>
<evidence type="ECO:0000256" key="11">
    <source>
        <dbReference type="ARBA" id="ARBA00023157"/>
    </source>
</evidence>
<evidence type="ECO:0000256" key="17">
    <source>
        <dbReference type="PIRSR" id="PIRSR600823-5"/>
    </source>
</evidence>
<keyword evidence="8 15" id="KW-0106">Calcium</keyword>
<keyword evidence="9 18" id="KW-0560">Oxidoreductase</keyword>
<feature type="active site" description="Proton acceptor" evidence="13">
    <location>
        <position position="74"/>
    </location>
</feature>
<evidence type="ECO:0000256" key="16">
    <source>
        <dbReference type="PIRSR" id="PIRSR600823-4"/>
    </source>
</evidence>
<feature type="binding site" evidence="15">
    <location>
        <position position="84"/>
    </location>
    <ligand>
        <name>Ca(2+)</name>
        <dbReference type="ChEBI" id="CHEBI:29108"/>
        <label>1</label>
    </ligand>
</feature>
<feature type="binding site" evidence="15">
    <location>
        <position position="80"/>
    </location>
    <ligand>
        <name>Ca(2+)</name>
        <dbReference type="ChEBI" id="CHEBI:29108"/>
        <label>1</label>
    </ligand>
</feature>
<protein>
    <recommendedName>
        <fullName evidence="4 18">Peroxidase</fullName>
        <ecNumber evidence="4 18">1.11.1.7</ecNumber>
    </recommendedName>
</protein>
<feature type="site" description="Transition state stabilizer" evidence="16">
    <location>
        <position position="70"/>
    </location>
</feature>
<feature type="binding site" evidence="15">
    <location>
        <position position="253"/>
    </location>
    <ligand>
        <name>Ca(2+)</name>
        <dbReference type="ChEBI" id="CHEBI:29108"/>
        <label>2</label>
    </ligand>
</feature>
<evidence type="ECO:0000256" key="3">
    <source>
        <dbReference type="ARBA" id="ARBA00006873"/>
    </source>
</evidence>
<dbReference type="Gramene" id="KGN53208">
    <property type="protein sequence ID" value="KGN53208"/>
    <property type="gene ID" value="Csa_4G026850"/>
</dbReference>
<comment type="cofactor">
    <cofactor evidence="15 18">
        <name>Ca(2+)</name>
        <dbReference type="ChEBI" id="CHEBI:29108"/>
    </cofactor>
    <text evidence="15 18">Binds 2 calcium ions per subunit.</text>
</comment>
<dbReference type="GO" id="GO:0006979">
    <property type="term" value="P:response to oxidative stress"/>
    <property type="evidence" value="ECO:0007669"/>
    <property type="project" value="UniProtKB-UniRule"/>
</dbReference>
<keyword evidence="10 15" id="KW-0408">Iron</keyword>
<name>A0A0A0KUI1_CUCSA</name>
<feature type="binding site" evidence="14">
    <location>
        <position position="171"/>
    </location>
    <ligand>
        <name>substrate</name>
    </ligand>
</feature>
<dbReference type="GO" id="GO:0046872">
    <property type="term" value="F:metal ion binding"/>
    <property type="evidence" value="ECO:0007669"/>
    <property type="project" value="UniProtKB-UniRule"/>
</dbReference>
<dbReference type="GO" id="GO:0009809">
    <property type="term" value="P:lignin biosynthetic process"/>
    <property type="evidence" value="ECO:0000318"/>
    <property type="project" value="GO_Central"/>
</dbReference>
<feature type="binding site" evidence="15">
    <location>
        <position position="260"/>
    </location>
    <ligand>
        <name>Ca(2+)</name>
        <dbReference type="ChEBI" id="CHEBI:29108"/>
        <label>2</label>
    </ligand>
</feature>
<evidence type="ECO:0000256" key="4">
    <source>
        <dbReference type="ARBA" id="ARBA00012313"/>
    </source>
</evidence>
<feature type="disulfide bond" evidence="17">
    <location>
        <begin position="43"/>
        <end position="123"/>
    </location>
</feature>
<evidence type="ECO:0000256" key="2">
    <source>
        <dbReference type="ARBA" id="ARBA00002322"/>
    </source>
</evidence>
<feature type="chain" id="PRO_5005108556" description="Peroxidase" evidence="18">
    <location>
        <begin position="32"/>
        <end position="336"/>
    </location>
</feature>
<dbReference type="AlphaFoldDB" id="A0A0A0KUI1"/>
<evidence type="ECO:0000256" key="8">
    <source>
        <dbReference type="ARBA" id="ARBA00022837"/>
    </source>
</evidence>
<reference evidence="20 21" key="2">
    <citation type="journal article" date="2009" name="PLoS ONE">
        <title>An integrated genetic and cytogenetic map of the cucumber genome.</title>
        <authorList>
            <person name="Ren Y."/>
            <person name="Zhang Z."/>
            <person name="Liu J."/>
            <person name="Staub J.E."/>
            <person name="Han Y."/>
            <person name="Cheng Z."/>
            <person name="Li X."/>
            <person name="Lu J."/>
            <person name="Miao H."/>
            <person name="Kang H."/>
            <person name="Xie B."/>
            <person name="Gu X."/>
            <person name="Wang X."/>
            <person name="Du Y."/>
            <person name="Jin W."/>
            <person name="Huang S."/>
        </authorList>
    </citation>
    <scope>NUCLEOTIDE SEQUENCE [LARGE SCALE GENOMIC DNA]</scope>
    <source>
        <strain evidence="21">cv. 9930</strain>
    </source>
</reference>
<dbReference type="PRINTS" id="PR00458">
    <property type="entry name" value="PEROXIDASE"/>
</dbReference>
<reference evidence="20 21" key="4">
    <citation type="journal article" date="2011" name="BMC Genomics">
        <title>RNA-Seq improves annotation of protein-coding genes in the cucumber genome.</title>
        <authorList>
            <person name="Li Z."/>
            <person name="Zhang Z."/>
            <person name="Yan P."/>
            <person name="Huang S."/>
            <person name="Fei Z."/>
            <person name="Lin K."/>
        </authorList>
    </citation>
    <scope>NUCLEOTIDE SEQUENCE [LARGE SCALE GENOMIC DNA]</scope>
    <source>
        <strain evidence="21">cv. 9930</strain>
    </source>
</reference>
<evidence type="ECO:0000256" key="1">
    <source>
        <dbReference type="ARBA" id="ARBA00000189"/>
    </source>
</evidence>
<reference evidence="20 21" key="1">
    <citation type="journal article" date="2009" name="Nat. Genet.">
        <title>The genome of the cucumber, Cucumis sativus L.</title>
        <authorList>
            <person name="Huang S."/>
            <person name="Li R."/>
            <person name="Zhang Z."/>
            <person name="Li L."/>
            <person name="Gu X."/>
            <person name="Fan W."/>
            <person name="Lucas W.J."/>
            <person name="Wang X."/>
            <person name="Xie B."/>
            <person name="Ni P."/>
            <person name="Ren Y."/>
            <person name="Zhu H."/>
            <person name="Li J."/>
            <person name="Lin K."/>
            <person name="Jin W."/>
            <person name="Fei Z."/>
            <person name="Li G."/>
            <person name="Staub J."/>
            <person name="Kilian A."/>
            <person name="van der Vossen E.A."/>
            <person name="Wu Y."/>
            <person name="Guo J."/>
            <person name="He J."/>
            <person name="Jia Z."/>
            <person name="Ren Y."/>
            <person name="Tian G."/>
            <person name="Lu Y."/>
            <person name="Ruan J."/>
            <person name="Qian W."/>
            <person name="Wang M."/>
            <person name="Huang Q."/>
            <person name="Li B."/>
            <person name="Xuan Z."/>
            <person name="Cao J."/>
            <person name="Asan"/>
            <person name="Wu Z."/>
            <person name="Zhang J."/>
            <person name="Cai Q."/>
            <person name="Bai Y."/>
            <person name="Zhao B."/>
            <person name="Han Y."/>
            <person name="Li Y."/>
            <person name="Li X."/>
            <person name="Wang S."/>
            <person name="Shi Q."/>
            <person name="Liu S."/>
            <person name="Cho W.K."/>
            <person name="Kim J.Y."/>
            <person name="Xu Y."/>
            <person name="Heller-Uszynska K."/>
            <person name="Miao H."/>
            <person name="Cheng Z."/>
            <person name="Zhang S."/>
            <person name="Wu J."/>
            <person name="Yang Y."/>
            <person name="Kang H."/>
            <person name="Li M."/>
            <person name="Liang H."/>
            <person name="Ren X."/>
            <person name="Shi Z."/>
            <person name="Wen M."/>
            <person name="Jian M."/>
            <person name="Yang H."/>
            <person name="Zhang G."/>
            <person name="Yang Z."/>
            <person name="Chen R."/>
            <person name="Liu S."/>
            <person name="Li J."/>
            <person name="Ma L."/>
            <person name="Liu H."/>
            <person name="Zhou Y."/>
            <person name="Zhao J."/>
            <person name="Fang X."/>
            <person name="Li G."/>
            <person name="Fang L."/>
            <person name="Li Y."/>
            <person name="Liu D."/>
            <person name="Zheng H."/>
            <person name="Zhang Y."/>
            <person name="Qin N."/>
            <person name="Li Z."/>
            <person name="Yang G."/>
            <person name="Yang S."/>
            <person name="Bolund L."/>
            <person name="Kristiansen K."/>
            <person name="Zheng H."/>
            <person name="Li S."/>
            <person name="Zhang X."/>
            <person name="Yang H."/>
            <person name="Wang J."/>
            <person name="Sun R."/>
            <person name="Zhang B."/>
            <person name="Jiang S."/>
            <person name="Wang J."/>
            <person name="Du Y."/>
            <person name="Li S."/>
        </authorList>
    </citation>
    <scope>NUCLEOTIDE SEQUENCE [LARGE SCALE GENOMIC DNA]</scope>
    <source>
        <strain evidence="21">cv. 9930</strain>
    </source>
</reference>
<keyword evidence="18" id="KW-0732">Signal</keyword>
<dbReference type="KEGG" id="csv:101211442"/>
<feature type="disulfide bond" evidence="17">
    <location>
        <begin position="208"/>
        <end position="240"/>
    </location>
</feature>
<dbReference type="Pfam" id="PF00141">
    <property type="entry name" value="peroxidase"/>
    <property type="match status" value="1"/>
</dbReference>
<comment type="similarity">
    <text evidence="3">Belongs to the peroxidase family. Ascorbate peroxidase subfamily.</text>
</comment>
<dbReference type="EC" id="1.11.1.7" evidence="4 18"/>